<gene>
    <name evidence="1" type="ORF">SPARVUS_LOCUS2780267</name>
</gene>
<evidence type="ECO:0000313" key="1">
    <source>
        <dbReference type="EMBL" id="CAI9546068.1"/>
    </source>
</evidence>
<dbReference type="Proteomes" id="UP001162483">
    <property type="component" value="Unassembled WGS sequence"/>
</dbReference>
<reference evidence="1" key="1">
    <citation type="submission" date="2023-05" db="EMBL/GenBank/DDBJ databases">
        <authorList>
            <person name="Stuckert A."/>
        </authorList>
    </citation>
    <scope>NUCLEOTIDE SEQUENCE</scope>
</reference>
<dbReference type="EMBL" id="CATNWA010003710">
    <property type="protein sequence ID" value="CAI9546068.1"/>
    <property type="molecule type" value="Genomic_DNA"/>
</dbReference>
<protein>
    <submittedName>
        <fullName evidence="1">Uncharacterized protein</fullName>
    </submittedName>
</protein>
<sequence length="33" mass="4350">MRRKKRTERTGKRARAGWWPRNIYSDMRRTRWW</sequence>
<comment type="caution">
    <text evidence="1">The sequence shown here is derived from an EMBL/GenBank/DDBJ whole genome shotgun (WGS) entry which is preliminary data.</text>
</comment>
<proteinExistence type="predicted"/>
<evidence type="ECO:0000313" key="2">
    <source>
        <dbReference type="Proteomes" id="UP001162483"/>
    </source>
</evidence>
<organism evidence="1 2">
    <name type="scientific">Staurois parvus</name>
    <dbReference type="NCBI Taxonomy" id="386267"/>
    <lineage>
        <taxon>Eukaryota</taxon>
        <taxon>Metazoa</taxon>
        <taxon>Chordata</taxon>
        <taxon>Craniata</taxon>
        <taxon>Vertebrata</taxon>
        <taxon>Euteleostomi</taxon>
        <taxon>Amphibia</taxon>
        <taxon>Batrachia</taxon>
        <taxon>Anura</taxon>
        <taxon>Neobatrachia</taxon>
        <taxon>Ranoidea</taxon>
        <taxon>Ranidae</taxon>
        <taxon>Staurois</taxon>
    </lineage>
</organism>
<keyword evidence="2" id="KW-1185">Reference proteome</keyword>
<name>A0ABN9BEW2_9NEOB</name>
<accession>A0ABN9BEW2</accession>